<dbReference type="Pfam" id="PF00083">
    <property type="entry name" value="Sugar_tr"/>
    <property type="match status" value="1"/>
</dbReference>
<comment type="subcellular location">
    <subcellularLocation>
        <location evidence="1">Cell membrane</location>
        <topology evidence="1">Multi-pass membrane protein</topology>
    </subcellularLocation>
</comment>
<protein>
    <recommendedName>
        <fullName evidence="9">Major facilitator superfamily (MFS) profile domain-containing protein</fullName>
    </recommendedName>
</protein>
<keyword evidence="6 8" id="KW-1133">Transmembrane helix</keyword>
<keyword evidence="2" id="KW-0813">Transport</keyword>
<keyword evidence="3" id="KW-1003">Cell membrane</keyword>
<feature type="transmembrane region" description="Helical" evidence="8">
    <location>
        <begin position="43"/>
        <end position="64"/>
    </location>
</feature>
<keyword evidence="5 8" id="KW-0812">Transmembrane</keyword>
<evidence type="ECO:0000313" key="11">
    <source>
        <dbReference type="Proteomes" id="UP000625711"/>
    </source>
</evidence>
<feature type="transmembrane region" description="Helical" evidence="8">
    <location>
        <begin position="6"/>
        <end position="31"/>
    </location>
</feature>
<evidence type="ECO:0000256" key="2">
    <source>
        <dbReference type="ARBA" id="ARBA00022448"/>
    </source>
</evidence>
<name>A0A834MC36_RHYFE</name>
<evidence type="ECO:0000313" key="10">
    <source>
        <dbReference type="EMBL" id="KAF7272504.1"/>
    </source>
</evidence>
<dbReference type="PROSITE" id="PS50850">
    <property type="entry name" value="MFS"/>
    <property type="match status" value="1"/>
</dbReference>
<evidence type="ECO:0000259" key="9">
    <source>
        <dbReference type="PROSITE" id="PS50850"/>
    </source>
</evidence>
<keyword evidence="11" id="KW-1185">Reference proteome</keyword>
<dbReference type="GO" id="GO:0005886">
    <property type="term" value="C:plasma membrane"/>
    <property type="evidence" value="ECO:0007669"/>
    <property type="project" value="UniProtKB-SubCell"/>
</dbReference>
<dbReference type="EMBL" id="JAACXV010013753">
    <property type="protein sequence ID" value="KAF7272504.1"/>
    <property type="molecule type" value="Genomic_DNA"/>
</dbReference>
<dbReference type="PANTHER" id="PTHR48021">
    <property type="match status" value="1"/>
</dbReference>
<dbReference type="Gene3D" id="1.20.1250.20">
    <property type="entry name" value="MFS general substrate transporter like domains"/>
    <property type="match status" value="1"/>
</dbReference>
<dbReference type="Proteomes" id="UP000625711">
    <property type="component" value="Unassembled WGS sequence"/>
</dbReference>
<feature type="transmembrane region" description="Helical" evidence="8">
    <location>
        <begin position="70"/>
        <end position="88"/>
    </location>
</feature>
<dbReference type="InterPro" id="IPR036259">
    <property type="entry name" value="MFS_trans_sf"/>
</dbReference>
<evidence type="ECO:0000256" key="1">
    <source>
        <dbReference type="ARBA" id="ARBA00004651"/>
    </source>
</evidence>
<evidence type="ECO:0000256" key="3">
    <source>
        <dbReference type="ARBA" id="ARBA00022475"/>
    </source>
</evidence>
<feature type="transmembrane region" description="Helical" evidence="8">
    <location>
        <begin position="250"/>
        <end position="272"/>
    </location>
</feature>
<dbReference type="AlphaFoldDB" id="A0A834MC36"/>
<evidence type="ECO:0000256" key="8">
    <source>
        <dbReference type="SAM" id="Phobius"/>
    </source>
</evidence>
<evidence type="ECO:0000256" key="7">
    <source>
        <dbReference type="ARBA" id="ARBA00023136"/>
    </source>
</evidence>
<dbReference type="InterPro" id="IPR005828">
    <property type="entry name" value="MFS_sugar_transport-like"/>
</dbReference>
<dbReference type="GO" id="GO:0022857">
    <property type="term" value="F:transmembrane transporter activity"/>
    <property type="evidence" value="ECO:0007669"/>
    <property type="project" value="InterPro"/>
</dbReference>
<feature type="domain" description="Major facilitator superfamily (MFS) profile" evidence="9">
    <location>
        <begin position="1"/>
        <end position="343"/>
    </location>
</feature>
<evidence type="ECO:0000256" key="4">
    <source>
        <dbReference type="ARBA" id="ARBA00022597"/>
    </source>
</evidence>
<dbReference type="InterPro" id="IPR050549">
    <property type="entry name" value="MFS_Trehalose_Transporter"/>
</dbReference>
<reference evidence="10" key="1">
    <citation type="submission" date="2020-08" db="EMBL/GenBank/DDBJ databases">
        <title>Genome sequencing and assembly of the red palm weevil Rhynchophorus ferrugineus.</title>
        <authorList>
            <person name="Dias G.B."/>
            <person name="Bergman C.M."/>
            <person name="Manee M."/>
        </authorList>
    </citation>
    <scope>NUCLEOTIDE SEQUENCE</scope>
    <source>
        <strain evidence="10">AA-2017</strain>
        <tissue evidence="10">Whole larva</tissue>
    </source>
</reference>
<proteinExistence type="predicted"/>
<gene>
    <name evidence="10" type="ORF">GWI33_014711</name>
</gene>
<comment type="caution">
    <text evidence="10">The sequence shown here is derived from an EMBL/GenBank/DDBJ whole genome shotgun (WGS) entry which is preliminary data.</text>
</comment>
<evidence type="ECO:0000256" key="5">
    <source>
        <dbReference type="ARBA" id="ARBA00022692"/>
    </source>
</evidence>
<dbReference type="InterPro" id="IPR020846">
    <property type="entry name" value="MFS_dom"/>
</dbReference>
<keyword evidence="4" id="KW-0762">Sugar transport</keyword>
<feature type="transmembrane region" description="Helical" evidence="8">
    <location>
        <begin position="317"/>
        <end position="338"/>
    </location>
</feature>
<feature type="transmembrane region" description="Helical" evidence="8">
    <location>
        <begin position="150"/>
        <end position="172"/>
    </location>
</feature>
<feature type="transmembrane region" description="Helical" evidence="8">
    <location>
        <begin position="192"/>
        <end position="212"/>
    </location>
</feature>
<accession>A0A834MC36</accession>
<feature type="transmembrane region" description="Helical" evidence="8">
    <location>
        <begin position="292"/>
        <end position="311"/>
    </location>
</feature>
<feature type="transmembrane region" description="Helical" evidence="8">
    <location>
        <begin position="219"/>
        <end position="238"/>
    </location>
</feature>
<evidence type="ECO:0000256" key="6">
    <source>
        <dbReference type="ARBA" id="ARBA00022989"/>
    </source>
</evidence>
<dbReference type="OrthoDB" id="6133115at2759"/>
<organism evidence="10 11">
    <name type="scientific">Rhynchophorus ferrugineus</name>
    <name type="common">Red palm weevil</name>
    <name type="synonym">Curculio ferrugineus</name>
    <dbReference type="NCBI Taxonomy" id="354439"/>
    <lineage>
        <taxon>Eukaryota</taxon>
        <taxon>Metazoa</taxon>
        <taxon>Ecdysozoa</taxon>
        <taxon>Arthropoda</taxon>
        <taxon>Hexapoda</taxon>
        <taxon>Insecta</taxon>
        <taxon>Pterygota</taxon>
        <taxon>Neoptera</taxon>
        <taxon>Endopterygota</taxon>
        <taxon>Coleoptera</taxon>
        <taxon>Polyphaga</taxon>
        <taxon>Cucujiformia</taxon>
        <taxon>Curculionidae</taxon>
        <taxon>Dryophthorinae</taxon>
        <taxon>Rhynchophorus</taxon>
    </lineage>
</organism>
<dbReference type="SUPFAM" id="SSF103473">
    <property type="entry name" value="MFS general substrate transporter"/>
    <property type="match status" value="1"/>
</dbReference>
<sequence>MFSRNIYAFYVARLICGVADAMMYAALPIYIGEISTPKVRGTWGTGQTFSFNAGFLIINIIGNYFTIKETAYICLTLPVLFILIFIWMPETPYYYAMKGQDEKAKASLKWLLRKDNVESDFLQLKSDVQRQISETGTWRDLFTIKSNRKALLCCIFMRIAQAMAGISTFETYVQFIFDKSGSMSVSPQMSSIYFSGFLWLVMTIITFTLNSFGRRTSMMVSCLGCSMLLLCEAIYFYINEFKPDVNLRSIQWFPLAVLIVYVIFYSVGLGLLPSLMSGELFSVSIKGKGLSITNISMGIFIAVGTFTFKSLNSTIGLYAPFVVFAVCTFISFILAFFLMPETKGKTLEEIQQDLKGNVKK</sequence>
<dbReference type="FunFam" id="1.20.1250.20:FF:000218">
    <property type="entry name" value="facilitated trehalose transporter Tret1"/>
    <property type="match status" value="1"/>
</dbReference>
<dbReference type="PANTHER" id="PTHR48021:SF46">
    <property type="entry name" value="MAJOR FACILITATOR SUPERFAMILY (MFS) PROFILE DOMAIN-CONTAINING PROTEIN"/>
    <property type="match status" value="1"/>
</dbReference>
<keyword evidence="7 8" id="KW-0472">Membrane</keyword>